<dbReference type="Proteomes" id="UP001221757">
    <property type="component" value="Unassembled WGS sequence"/>
</dbReference>
<dbReference type="EMBL" id="JARKIE010000001">
    <property type="protein sequence ID" value="KAJ7710369.1"/>
    <property type="molecule type" value="Genomic_DNA"/>
</dbReference>
<proteinExistence type="predicted"/>
<dbReference type="AlphaFoldDB" id="A0AAD7H1T7"/>
<sequence length="360" mass="40413">MSLPLEAQRLPVGNGTPFPPEVMSNILAWTIGPFPSNVAGHAFDRTKSMLVNHAWMACALAPFLWADILVDDAYYIDMQYVRLAIKRSGSLPIHFHIKPARHEQLLSSGISARRFFAAVFSAISSAFPRCERLTYRGHDVTSSIVFLRYLAPCPCPALRFVDIDLFPVFDLDGVVPILPPLFQTYPVPSILSLTIYGTLFPTAWSVYGRGTLTSLTLHSIDIQSGIAWSRFSDLLQTLIHALLFTMPEVLTVDMCMMSAPFKVLGTQPSAPPGCNFVLPVLREMIFSAPCYPAVPHFWADIAMFVRQQLHLGAYRLSALYAYVPEEEQSYYVQPDIQIYYNDVVSNVDTFQWIDVPCDFD</sequence>
<organism evidence="1 2">
    <name type="scientific">Mycena rosella</name>
    <name type="common">Pink bonnet</name>
    <name type="synonym">Agaricus rosellus</name>
    <dbReference type="NCBI Taxonomy" id="1033263"/>
    <lineage>
        <taxon>Eukaryota</taxon>
        <taxon>Fungi</taxon>
        <taxon>Dikarya</taxon>
        <taxon>Basidiomycota</taxon>
        <taxon>Agaricomycotina</taxon>
        <taxon>Agaricomycetes</taxon>
        <taxon>Agaricomycetidae</taxon>
        <taxon>Agaricales</taxon>
        <taxon>Marasmiineae</taxon>
        <taxon>Mycenaceae</taxon>
        <taxon>Mycena</taxon>
    </lineage>
</organism>
<name>A0AAD7H1T7_MYCRO</name>
<accession>A0AAD7H1T7</accession>
<keyword evidence="2" id="KW-1185">Reference proteome</keyword>
<comment type="caution">
    <text evidence="1">The sequence shown here is derived from an EMBL/GenBank/DDBJ whole genome shotgun (WGS) entry which is preliminary data.</text>
</comment>
<reference evidence="1" key="1">
    <citation type="submission" date="2023-03" db="EMBL/GenBank/DDBJ databases">
        <title>Massive genome expansion in bonnet fungi (Mycena s.s.) driven by repeated elements and novel gene families across ecological guilds.</title>
        <authorList>
            <consortium name="Lawrence Berkeley National Laboratory"/>
            <person name="Harder C.B."/>
            <person name="Miyauchi S."/>
            <person name="Viragh M."/>
            <person name="Kuo A."/>
            <person name="Thoen E."/>
            <person name="Andreopoulos B."/>
            <person name="Lu D."/>
            <person name="Skrede I."/>
            <person name="Drula E."/>
            <person name="Henrissat B."/>
            <person name="Morin E."/>
            <person name="Kohler A."/>
            <person name="Barry K."/>
            <person name="LaButti K."/>
            <person name="Morin E."/>
            <person name="Salamov A."/>
            <person name="Lipzen A."/>
            <person name="Mereny Z."/>
            <person name="Hegedus B."/>
            <person name="Baldrian P."/>
            <person name="Stursova M."/>
            <person name="Weitz H."/>
            <person name="Taylor A."/>
            <person name="Grigoriev I.V."/>
            <person name="Nagy L.G."/>
            <person name="Martin F."/>
            <person name="Kauserud H."/>
        </authorList>
    </citation>
    <scope>NUCLEOTIDE SEQUENCE</scope>
    <source>
        <strain evidence="1">CBHHK067</strain>
    </source>
</reference>
<protein>
    <submittedName>
        <fullName evidence="1">Uncharacterized protein</fullName>
    </submittedName>
</protein>
<evidence type="ECO:0000313" key="1">
    <source>
        <dbReference type="EMBL" id="KAJ7710369.1"/>
    </source>
</evidence>
<gene>
    <name evidence="1" type="ORF">B0H17DRAFT_1123522</name>
</gene>
<evidence type="ECO:0000313" key="2">
    <source>
        <dbReference type="Proteomes" id="UP001221757"/>
    </source>
</evidence>